<evidence type="ECO:0000313" key="3">
    <source>
        <dbReference type="EMBL" id="MBH1929734.1"/>
    </source>
</evidence>
<dbReference type="AlphaFoldDB" id="A0A448SLL8"/>
<dbReference type="GO" id="GO:0005829">
    <property type="term" value="C:cytosol"/>
    <property type="evidence" value="ECO:0007669"/>
    <property type="project" value="TreeGrafter"/>
</dbReference>
<dbReference type="RefSeq" id="WP_126532014.1">
    <property type="nucleotide sequence ID" value="NZ_JADULK010000003.1"/>
</dbReference>
<dbReference type="EMBL" id="LR134493">
    <property type="protein sequence ID" value="VEI68600.1"/>
    <property type="molecule type" value="Genomic_DNA"/>
</dbReference>
<proteinExistence type="predicted"/>
<dbReference type="InterPro" id="IPR006680">
    <property type="entry name" value="Amidohydro-rel"/>
</dbReference>
<name>A0A448SLL8_SERRU</name>
<reference evidence="4 5" key="1">
    <citation type="submission" date="2018-12" db="EMBL/GenBank/DDBJ databases">
        <authorList>
            <consortium name="Pathogen Informatics"/>
        </authorList>
    </citation>
    <scope>NUCLEOTIDE SEQUENCE [LARGE SCALE GENOMIC DNA]</scope>
    <source>
        <strain evidence="4 5">NCTC10036</strain>
    </source>
</reference>
<feature type="domain" description="Amidohydrolase-related" evidence="2">
    <location>
        <begin position="64"/>
        <end position="314"/>
    </location>
</feature>
<keyword evidence="4" id="KW-0378">Hydrolase</keyword>
<evidence type="ECO:0000256" key="1">
    <source>
        <dbReference type="ARBA" id="ARBA00023239"/>
    </source>
</evidence>
<dbReference type="EMBL" id="JADULK010000003">
    <property type="protein sequence ID" value="MBH1929734.1"/>
    <property type="molecule type" value="Genomic_DNA"/>
</dbReference>
<gene>
    <name evidence="3" type="ORF">I5U13_08680</name>
    <name evidence="4" type="ORF">NCTC10036_03367</name>
</gene>
<evidence type="ECO:0000313" key="6">
    <source>
        <dbReference type="Proteomes" id="UP000624159"/>
    </source>
</evidence>
<evidence type="ECO:0000313" key="4">
    <source>
        <dbReference type="EMBL" id="VEI68600.1"/>
    </source>
</evidence>
<dbReference type="Gene3D" id="3.20.20.140">
    <property type="entry name" value="Metal-dependent hydrolases"/>
    <property type="match status" value="1"/>
</dbReference>
<dbReference type="InterPro" id="IPR032466">
    <property type="entry name" value="Metal_Hydrolase"/>
</dbReference>
<dbReference type="PANTHER" id="PTHR21240">
    <property type="entry name" value="2-AMINO-3-CARBOXYLMUCONATE-6-SEMIALDEHYDE DECARBOXYLASE"/>
    <property type="match status" value="1"/>
</dbReference>
<dbReference type="Proteomes" id="UP000281904">
    <property type="component" value="Chromosome"/>
</dbReference>
<dbReference type="GO" id="GO:0016831">
    <property type="term" value="F:carboxy-lyase activity"/>
    <property type="evidence" value="ECO:0007669"/>
    <property type="project" value="InterPro"/>
</dbReference>
<dbReference type="GO" id="GO:0016787">
    <property type="term" value="F:hydrolase activity"/>
    <property type="evidence" value="ECO:0007669"/>
    <property type="project" value="UniProtKB-KW"/>
</dbReference>
<keyword evidence="6" id="KW-1185">Reference proteome</keyword>
<reference evidence="3 6" key="2">
    <citation type="submission" date="2020-11" db="EMBL/GenBank/DDBJ databases">
        <title>Enhanced detection system for hospital associated transmission using whole genome sequencing surveillance.</title>
        <authorList>
            <person name="Harrison L.H."/>
            <person name="Van Tyne D."/>
            <person name="Marsh J.W."/>
            <person name="Griffith M.P."/>
            <person name="Snyder D.J."/>
            <person name="Cooper V.S."/>
            <person name="Mustapha M."/>
        </authorList>
    </citation>
    <scope>NUCLEOTIDE SEQUENCE [LARGE SCALE GENOMIC DNA]</scope>
    <source>
        <strain evidence="3 6">SER00230</strain>
    </source>
</reference>
<dbReference type="PANTHER" id="PTHR21240:SF30">
    <property type="entry name" value="AMIDOHYDROLASE-RELATED DOMAIN-CONTAINING PROTEIN-RELATED"/>
    <property type="match status" value="1"/>
</dbReference>
<dbReference type="InterPro" id="IPR032465">
    <property type="entry name" value="ACMSD"/>
</dbReference>
<evidence type="ECO:0000313" key="5">
    <source>
        <dbReference type="Proteomes" id="UP000281904"/>
    </source>
</evidence>
<keyword evidence="1" id="KW-0456">Lyase</keyword>
<accession>A0A448SLL8</accession>
<dbReference type="Proteomes" id="UP000624159">
    <property type="component" value="Unassembled WGS sequence"/>
</dbReference>
<dbReference type="SUPFAM" id="SSF51556">
    <property type="entry name" value="Metallo-dependent hydrolases"/>
    <property type="match status" value="1"/>
</dbReference>
<sequence>MKVITLEEHWISEEFKRYYPKAGSVGCDADIAVLTDIGERRIAVMDQHGIDMQVLGHGMFPATTVSAEQVMKTNDRAAAAVARHPDRFAAFAALPLATVGAATDELARTVSQFGFKGAMINGTVDGRFLDHPDFWPLLAKAEELGVPLYLHPAYPAAAISKPYYEGDFSDLVSFTLGSTAAGWHWETGLHVLRMIVAGIFDRFPRLQIIIGHLGELIPFYWERIEYWLEPRVENLRKPVRDYFNSNIHITTSGYSTLPPFQLALQTFGLDRLMFSIDYPFNPLAPAVSFLHNLPLTEPQKAQLAGQNAARLLRL</sequence>
<evidence type="ECO:0000259" key="2">
    <source>
        <dbReference type="Pfam" id="PF04909"/>
    </source>
</evidence>
<protein>
    <submittedName>
        <fullName evidence="3">Amidohydrolase</fullName>
    </submittedName>
    <submittedName>
        <fullName evidence="4">Predicted metal-dependent hydrolase of the TIM-barrel fold</fullName>
    </submittedName>
</protein>
<organism evidence="4 5">
    <name type="scientific">Serratia rubidaea</name>
    <name type="common">Serratia marinorubra</name>
    <dbReference type="NCBI Taxonomy" id="61652"/>
    <lineage>
        <taxon>Bacteria</taxon>
        <taxon>Pseudomonadati</taxon>
        <taxon>Pseudomonadota</taxon>
        <taxon>Gammaproteobacteria</taxon>
        <taxon>Enterobacterales</taxon>
        <taxon>Yersiniaceae</taxon>
        <taxon>Serratia</taxon>
    </lineage>
</organism>
<dbReference type="Pfam" id="PF04909">
    <property type="entry name" value="Amidohydro_2"/>
    <property type="match status" value="1"/>
</dbReference>
<dbReference type="GO" id="GO:0019748">
    <property type="term" value="P:secondary metabolic process"/>
    <property type="evidence" value="ECO:0007669"/>
    <property type="project" value="TreeGrafter"/>
</dbReference>